<comment type="caution">
    <text evidence="1">The sequence shown here is derived from an EMBL/GenBank/DDBJ whole genome shotgun (WGS) entry which is preliminary data.</text>
</comment>
<proteinExistence type="predicted"/>
<organism evidence="1 2">
    <name type="scientific">Portunus trituberculatus</name>
    <name type="common">Swimming crab</name>
    <name type="synonym">Neptunus trituberculatus</name>
    <dbReference type="NCBI Taxonomy" id="210409"/>
    <lineage>
        <taxon>Eukaryota</taxon>
        <taxon>Metazoa</taxon>
        <taxon>Ecdysozoa</taxon>
        <taxon>Arthropoda</taxon>
        <taxon>Crustacea</taxon>
        <taxon>Multicrustacea</taxon>
        <taxon>Malacostraca</taxon>
        <taxon>Eumalacostraca</taxon>
        <taxon>Eucarida</taxon>
        <taxon>Decapoda</taxon>
        <taxon>Pleocyemata</taxon>
        <taxon>Brachyura</taxon>
        <taxon>Eubrachyura</taxon>
        <taxon>Portunoidea</taxon>
        <taxon>Portunidae</taxon>
        <taxon>Portuninae</taxon>
        <taxon>Portunus</taxon>
    </lineage>
</organism>
<sequence>MQELDQEVEEVIRLGRYSEEGRRPVKVRMRSQVAVQEIMARKVMCIVETKLREEIHVNFKEEGYNSWRTDRKDKGGGGVLIMVHDNMFEEDVQLGEDKVEVMGVTKKTEEVKKRKIIVTYVPPKTNMVKNIKICKER</sequence>
<dbReference type="InterPro" id="IPR036691">
    <property type="entry name" value="Endo/exonu/phosph_ase_sf"/>
</dbReference>
<dbReference type="Gene3D" id="3.60.10.10">
    <property type="entry name" value="Endonuclease/exonuclease/phosphatase"/>
    <property type="match status" value="1"/>
</dbReference>
<dbReference type="EMBL" id="VSRR010000130">
    <property type="protein sequence ID" value="MPC10783.1"/>
    <property type="molecule type" value="Genomic_DNA"/>
</dbReference>
<accession>A0A5B7CTI3</accession>
<reference evidence="1 2" key="1">
    <citation type="submission" date="2019-05" db="EMBL/GenBank/DDBJ databases">
        <title>Another draft genome of Portunus trituberculatus and its Hox gene families provides insights of decapod evolution.</title>
        <authorList>
            <person name="Jeong J.-H."/>
            <person name="Song I."/>
            <person name="Kim S."/>
            <person name="Choi T."/>
            <person name="Kim D."/>
            <person name="Ryu S."/>
            <person name="Kim W."/>
        </authorList>
    </citation>
    <scope>NUCLEOTIDE SEQUENCE [LARGE SCALE GENOMIC DNA]</scope>
    <source>
        <tissue evidence="1">Muscle</tissue>
    </source>
</reference>
<dbReference type="Proteomes" id="UP000324222">
    <property type="component" value="Unassembled WGS sequence"/>
</dbReference>
<name>A0A5B7CTI3_PORTR</name>
<evidence type="ECO:0000313" key="1">
    <source>
        <dbReference type="EMBL" id="MPC10783.1"/>
    </source>
</evidence>
<keyword evidence="2" id="KW-1185">Reference proteome</keyword>
<protein>
    <submittedName>
        <fullName evidence="1">Uncharacterized protein</fullName>
    </submittedName>
</protein>
<dbReference type="AlphaFoldDB" id="A0A5B7CTI3"/>
<evidence type="ECO:0000313" key="2">
    <source>
        <dbReference type="Proteomes" id="UP000324222"/>
    </source>
</evidence>
<gene>
    <name evidence="1" type="ORF">E2C01_003423</name>
</gene>